<dbReference type="Proteomes" id="UP000441399">
    <property type="component" value="Unassembled WGS sequence"/>
</dbReference>
<evidence type="ECO:0000313" key="2">
    <source>
        <dbReference type="Proteomes" id="UP000441399"/>
    </source>
</evidence>
<accession>A0A5S9QZP9</accession>
<dbReference type="AlphaFoldDB" id="A0A5S9QZP9"/>
<gene>
    <name evidence="1" type="ORF">OPDIPICF_03505</name>
</gene>
<proteinExistence type="predicted"/>
<reference evidence="1 2" key="1">
    <citation type="submission" date="2019-11" db="EMBL/GenBank/DDBJ databases">
        <authorList>
            <person name="Holert J."/>
        </authorList>
    </citation>
    <scope>NUCLEOTIDE SEQUENCE [LARGE SCALE GENOMIC DNA]</scope>
    <source>
        <strain evidence="1">SB11_3</strain>
    </source>
</reference>
<dbReference type="EMBL" id="CACSIO010000062">
    <property type="protein sequence ID" value="CAA0125618.1"/>
    <property type="molecule type" value="Genomic_DNA"/>
</dbReference>
<name>A0A5S9QZP9_9GAMM</name>
<organism evidence="1 2">
    <name type="scientific">BD1-7 clade bacterium</name>
    <dbReference type="NCBI Taxonomy" id="2029982"/>
    <lineage>
        <taxon>Bacteria</taxon>
        <taxon>Pseudomonadati</taxon>
        <taxon>Pseudomonadota</taxon>
        <taxon>Gammaproteobacteria</taxon>
        <taxon>Cellvibrionales</taxon>
        <taxon>Spongiibacteraceae</taxon>
        <taxon>BD1-7 clade</taxon>
    </lineage>
</organism>
<dbReference type="OrthoDB" id="1441538at2"/>
<keyword evidence="2" id="KW-1185">Reference proteome</keyword>
<evidence type="ECO:0000313" key="1">
    <source>
        <dbReference type="EMBL" id="CAA0125618.1"/>
    </source>
</evidence>
<protein>
    <recommendedName>
        <fullName evidence="3">IrrE N-terminal-like domain-containing protein</fullName>
    </recommendedName>
</protein>
<sequence length="158" mass="17273">MKPENFVNTIVSFLNEIGLGIELTSLTQDTFLPGVCCHNGGILVDLEQLAYPGDILHEAGHLALLKEDERVSMSGDAGDAGDDGGMEMGAIAWSYAASCFIGFPVEQLFHQGGYKGEGDWLSEQFELGIYIGLPILEWKQLARASGETCYPHMDRWLC</sequence>
<evidence type="ECO:0008006" key="3">
    <source>
        <dbReference type="Google" id="ProtNLM"/>
    </source>
</evidence>